<keyword evidence="2" id="KW-0472">Membrane</keyword>
<accession>A0AAD9NFA2</accession>
<dbReference type="EMBL" id="JAODUP010000041">
    <property type="protein sequence ID" value="KAK2166166.1"/>
    <property type="molecule type" value="Genomic_DNA"/>
</dbReference>
<evidence type="ECO:0000313" key="3">
    <source>
        <dbReference type="EMBL" id="KAK2166166.1"/>
    </source>
</evidence>
<organism evidence="3 4">
    <name type="scientific">Paralvinella palmiformis</name>
    <dbReference type="NCBI Taxonomy" id="53620"/>
    <lineage>
        <taxon>Eukaryota</taxon>
        <taxon>Metazoa</taxon>
        <taxon>Spiralia</taxon>
        <taxon>Lophotrochozoa</taxon>
        <taxon>Annelida</taxon>
        <taxon>Polychaeta</taxon>
        <taxon>Sedentaria</taxon>
        <taxon>Canalipalpata</taxon>
        <taxon>Terebellida</taxon>
        <taxon>Terebelliformia</taxon>
        <taxon>Alvinellidae</taxon>
        <taxon>Paralvinella</taxon>
    </lineage>
</organism>
<keyword evidence="2" id="KW-0812">Transmembrane</keyword>
<dbReference type="Proteomes" id="UP001208570">
    <property type="component" value="Unassembled WGS sequence"/>
</dbReference>
<keyword evidence="4" id="KW-1185">Reference proteome</keyword>
<feature type="transmembrane region" description="Helical" evidence="2">
    <location>
        <begin position="211"/>
        <end position="236"/>
    </location>
</feature>
<dbReference type="AlphaFoldDB" id="A0AAD9NFA2"/>
<feature type="region of interest" description="Disordered" evidence="1">
    <location>
        <begin position="244"/>
        <end position="299"/>
    </location>
</feature>
<name>A0AAD9NFA2_9ANNE</name>
<evidence type="ECO:0000313" key="4">
    <source>
        <dbReference type="Proteomes" id="UP001208570"/>
    </source>
</evidence>
<feature type="region of interest" description="Disordered" evidence="1">
    <location>
        <begin position="521"/>
        <end position="544"/>
    </location>
</feature>
<gene>
    <name evidence="3" type="ORF">LSH36_41g12013</name>
</gene>
<feature type="compositionally biased region" description="Polar residues" evidence="1">
    <location>
        <begin position="261"/>
        <end position="277"/>
    </location>
</feature>
<sequence length="559" mass="62536">MAARSLVQRLRYCYKYGIKYSYNRHLIILIAISHDTNDVSGMLDRITMTLTTFQKDPPSCSASGPDTCPKWHYCNVSSNLCKPCTNCSGKARRATSRQCVRPLTCSEGQPIRCPDLFSRHTNGTDQINSYTEGYLGSIVKTACFLDKERHEARLECHLNERNTSLTWRGDFSCVTLVRPLSTEDSTTTSTVSITNKISSSPPSTRDISSRFAIPVSACSLSLLMVIGFMIVVRILVQKYKTKHQTGNKSDNHVKGVMPPCQNENLNWSDLSPETSLYRSEDSARTPIQESEAPDQPGATIWPTNHSLHLMIDGQTQHGRIVVTDTVEETHPKLAEIELDCLQTTEQEHLDASTSTSRTRPCSMTDQYNDTRVAFISSNDPDRSERTAYPGNQQRIGGSSPCHTRVKTVGRNEPTENSWNDDALGPGNSCSQETLPLNVGSSSDSNIILHENNQTSEPSVTERFPNIAPTHGLRDPTTERSQFVSEQFRRRPPAHCKFTSDSLLMQTTSIFTSWEQTLAPNILRTQESEDSGISPRSRSDPVMPRYASNLHVYKHVSRHE</sequence>
<evidence type="ECO:0000256" key="2">
    <source>
        <dbReference type="SAM" id="Phobius"/>
    </source>
</evidence>
<protein>
    <submittedName>
        <fullName evidence="3">Uncharacterized protein</fullName>
    </submittedName>
</protein>
<proteinExistence type="predicted"/>
<keyword evidence="2" id="KW-1133">Transmembrane helix</keyword>
<comment type="caution">
    <text evidence="3">The sequence shown here is derived from an EMBL/GenBank/DDBJ whole genome shotgun (WGS) entry which is preliminary data.</text>
</comment>
<reference evidence="3" key="1">
    <citation type="journal article" date="2023" name="Mol. Biol. Evol.">
        <title>Third-Generation Sequencing Reveals the Adaptive Role of the Epigenome in Three Deep-Sea Polychaetes.</title>
        <authorList>
            <person name="Perez M."/>
            <person name="Aroh O."/>
            <person name="Sun Y."/>
            <person name="Lan Y."/>
            <person name="Juniper S.K."/>
            <person name="Young C.R."/>
            <person name="Angers B."/>
            <person name="Qian P.Y."/>
        </authorList>
    </citation>
    <scope>NUCLEOTIDE SEQUENCE</scope>
    <source>
        <strain evidence="3">P08H-3</strain>
    </source>
</reference>
<feature type="region of interest" description="Disordered" evidence="1">
    <location>
        <begin position="375"/>
        <end position="430"/>
    </location>
</feature>
<evidence type="ECO:0000256" key="1">
    <source>
        <dbReference type="SAM" id="MobiDB-lite"/>
    </source>
</evidence>